<organism evidence="4 5">
    <name type="scientific">Tupaia chinensis</name>
    <name type="common">Chinese tree shrew</name>
    <name type="synonym">Tupaia belangeri chinensis</name>
    <dbReference type="NCBI Taxonomy" id="246437"/>
    <lineage>
        <taxon>Eukaryota</taxon>
        <taxon>Metazoa</taxon>
        <taxon>Chordata</taxon>
        <taxon>Craniata</taxon>
        <taxon>Vertebrata</taxon>
        <taxon>Euteleostomi</taxon>
        <taxon>Mammalia</taxon>
        <taxon>Eutheria</taxon>
        <taxon>Euarchontoglires</taxon>
        <taxon>Scandentia</taxon>
        <taxon>Tupaiidae</taxon>
        <taxon>Tupaia</taxon>
    </lineage>
</organism>
<feature type="chain" id="PRO_5004000256" evidence="3">
    <location>
        <begin position="29"/>
        <end position="250"/>
    </location>
</feature>
<feature type="signal peptide" evidence="3">
    <location>
        <begin position="1"/>
        <end position="28"/>
    </location>
</feature>
<keyword evidence="2" id="KW-0812">Transmembrane</keyword>
<dbReference type="InParanoid" id="L9L9Z8"/>
<evidence type="ECO:0000256" key="2">
    <source>
        <dbReference type="SAM" id="Phobius"/>
    </source>
</evidence>
<evidence type="ECO:0000256" key="1">
    <source>
        <dbReference type="SAM" id="MobiDB-lite"/>
    </source>
</evidence>
<evidence type="ECO:0000313" key="4">
    <source>
        <dbReference type="EMBL" id="ELW71925.1"/>
    </source>
</evidence>
<feature type="region of interest" description="Disordered" evidence="1">
    <location>
        <begin position="225"/>
        <end position="250"/>
    </location>
</feature>
<sequence length="250" mass="27497">MRPWNRVKVAKCQMLVTGFFVLVTGSAAVSNPAPYPQLLSLSVATTAIFSYCGPHFTVISCVSSEKNPYKAMHHWAFYVGIGLTGLLTLGAALSTAATMREAQGLMAGGFLCFTLAFCTLLQVAFWRFRNPTQVENAVLDTYDLVYDQAMNSMSAVRRQELAAIQDTDCLQGIQNFLRTHEKITSMLTSIGLALTVYAILLSSFLWFAIHSGCNLDRKGKYSLTPRAHGHQHQEPSLFRHSQGGMSTSTL</sequence>
<reference evidence="5" key="2">
    <citation type="journal article" date="2013" name="Nat. Commun.">
        <title>Genome of the Chinese tree shrew.</title>
        <authorList>
            <person name="Fan Y."/>
            <person name="Huang Z.Y."/>
            <person name="Cao C.C."/>
            <person name="Chen C.S."/>
            <person name="Chen Y.X."/>
            <person name="Fan D.D."/>
            <person name="He J."/>
            <person name="Hou H.L."/>
            <person name="Hu L."/>
            <person name="Hu X.T."/>
            <person name="Jiang X.T."/>
            <person name="Lai R."/>
            <person name="Lang Y.S."/>
            <person name="Liang B."/>
            <person name="Liao S.G."/>
            <person name="Mu D."/>
            <person name="Ma Y.Y."/>
            <person name="Niu Y.Y."/>
            <person name="Sun X.Q."/>
            <person name="Xia J.Q."/>
            <person name="Xiao J."/>
            <person name="Xiong Z.Q."/>
            <person name="Xu L."/>
            <person name="Yang L."/>
            <person name="Zhang Y."/>
            <person name="Zhao W."/>
            <person name="Zhao X.D."/>
            <person name="Zheng Y.T."/>
            <person name="Zhou J.M."/>
            <person name="Zhu Y.B."/>
            <person name="Zhang G.J."/>
            <person name="Wang J."/>
            <person name="Yao Y.G."/>
        </authorList>
    </citation>
    <scope>NUCLEOTIDE SEQUENCE [LARGE SCALE GENOMIC DNA]</scope>
</reference>
<feature type="transmembrane region" description="Helical" evidence="2">
    <location>
        <begin position="38"/>
        <end position="63"/>
    </location>
</feature>
<evidence type="ECO:0000313" key="5">
    <source>
        <dbReference type="Proteomes" id="UP000011518"/>
    </source>
</evidence>
<evidence type="ECO:0000256" key="3">
    <source>
        <dbReference type="SAM" id="SignalP"/>
    </source>
</evidence>
<keyword evidence="2" id="KW-0472">Membrane</keyword>
<gene>
    <name evidence="4" type="ORF">TREES_T100008525</name>
</gene>
<keyword evidence="2" id="KW-1133">Transmembrane helix</keyword>
<dbReference type="STRING" id="246437.L9L9Z8"/>
<dbReference type="Proteomes" id="UP000011518">
    <property type="component" value="Unassembled WGS sequence"/>
</dbReference>
<dbReference type="EMBL" id="KB320452">
    <property type="protein sequence ID" value="ELW71925.1"/>
    <property type="molecule type" value="Genomic_DNA"/>
</dbReference>
<keyword evidence="3" id="KW-0732">Signal</keyword>
<dbReference type="GO" id="GO:0016020">
    <property type="term" value="C:membrane"/>
    <property type="evidence" value="ECO:0007669"/>
    <property type="project" value="InterPro"/>
</dbReference>
<feature type="transmembrane region" description="Helical" evidence="2">
    <location>
        <begin position="75"/>
        <end position="99"/>
    </location>
</feature>
<dbReference type="FunCoup" id="L9L9Z8">
    <property type="interactions" value="13"/>
</dbReference>
<dbReference type="InterPro" id="IPR000301">
    <property type="entry name" value="Tetraspanin_animals"/>
</dbReference>
<proteinExistence type="predicted"/>
<name>L9L9Z8_TUPCH</name>
<feature type="transmembrane region" description="Helical" evidence="2">
    <location>
        <begin position="186"/>
        <end position="209"/>
    </location>
</feature>
<reference evidence="5" key="1">
    <citation type="submission" date="2012-07" db="EMBL/GenBank/DDBJ databases">
        <title>Genome of the Chinese tree shrew, a rising model animal genetically related to primates.</title>
        <authorList>
            <person name="Zhang G."/>
            <person name="Fan Y."/>
            <person name="Yao Y."/>
            <person name="Huang Z."/>
        </authorList>
    </citation>
    <scope>NUCLEOTIDE SEQUENCE [LARGE SCALE GENOMIC DNA]</scope>
</reference>
<feature type="transmembrane region" description="Helical" evidence="2">
    <location>
        <begin position="105"/>
        <end position="126"/>
    </location>
</feature>
<protein>
    <submittedName>
        <fullName evidence="4">Tetraspanin-32</fullName>
    </submittedName>
</protein>
<keyword evidence="5" id="KW-1185">Reference proteome</keyword>
<accession>L9L9Z8</accession>
<dbReference type="AlphaFoldDB" id="L9L9Z8"/>
<dbReference type="PIRSF" id="PIRSF002419">
    <property type="entry name" value="Tetraspanin"/>
    <property type="match status" value="1"/>
</dbReference>